<proteinExistence type="inferred from homology"/>
<comment type="catalytic activity">
    <reaction evidence="7">
        <text>a 2'-deoxyadenosine in DNA + S-adenosyl-L-methionine = an N(6)-methyl-2'-deoxyadenosine in DNA + S-adenosyl-L-homocysteine + H(+)</text>
        <dbReference type="Rhea" id="RHEA:15197"/>
        <dbReference type="Rhea" id="RHEA-COMP:12418"/>
        <dbReference type="Rhea" id="RHEA-COMP:12419"/>
        <dbReference type="ChEBI" id="CHEBI:15378"/>
        <dbReference type="ChEBI" id="CHEBI:57856"/>
        <dbReference type="ChEBI" id="CHEBI:59789"/>
        <dbReference type="ChEBI" id="CHEBI:90615"/>
        <dbReference type="ChEBI" id="CHEBI:90616"/>
        <dbReference type="EC" id="2.1.1.72"/>
    </reaction>
</comment>
<evidence type="ECO:0000259" key="9">
    <source>
        <dbReference type="Pfam" id="PF02384"/>
    </source>
</evidence>
<feature type="region of interest" description="Disordered" evidence="8">
    <location>
        <begin position="570"/>
        <end position="598"/>
    </location>
</feature>
<evidence type="ECO:0000256" key="4">
    <source>
        <dbReference type="ARBA" id="ARBA00022679"/>
    </source>
</evidence>
<evidence type="ECO:0000256" key="2">
    <source>
        <dbReference type="ARBA" id="ARBA00011900"/>
    </source>
</evidence>
<dbReference type="Pfam" id="PF02384">
    <property type="entry name" value="N6_Mtase"/>
    <property type="match status" value="1"/>
</dbReference>
<keyword evidence="4" id="KW-0808">Transferase</keyword>
<feature type="domain" description="DNA methylase adenine-specific" evidence="9">
    <location>
        <begin position="177"/>
        <end position="490"/>
    </location>
</feature>
<dbReference type="PRINTS" id="PR00507">
    <property type="entry name" value="N12N6MTFRASE"/>
</dbReference>
<keyword evidence="6" id="KW-0680">Restriction system</keyword>
<dbReference type="Proteomes" id="UP001223802">
    <property type="component" value="Chromosome"/>
</dbReference>
<dbReference type="REBASE" id="754488">
    <property type="entry name" value="M.Ope1ORF3775P"/>
</dbReference>
<sequence>MQKKQQQDQSQIKWISDFIWNIADDRLRDVYVRGKYRDVILPFTVLRRLDAVLEATKEAVLERKRFLDTHKVAEQDGALRMAAGQAFYNVSEFTLAKLKSSAAGQRLRDDFIAYLDGFSPNVQEILTKFNFRNQIQKLVDSHVLGYLIEDFLDPEVNLAPLPVKDADGRIKLPALDNHGMGTVFEELIRRFNEDNNEEAGEHFTPRDVVQLMAKLLFLPVAERIESSTYSLYDGSCGTGGMLTVAEEALHELAEQHGKEVSIHLFGQEISDETYAICKADLLLKGEGEEAENIVGGPDKSTLSADQFRSREFDFMISNPPYGKSWKTDLERMGGKKEFNDPRFIVSHAGNPEFKLITRSSDGQLMFQVNKLQKMKHNTPLGSRIALVHNGSALFTGDAGQGESNIRRWVLENDWLEAIIALPLNIFYNTGIATYIWVLANQKAAHRKGKVQLIDASQWFQPLRRNLGKKNCELSDGDIQRILDLYLDEAQETAPETEKCKWFDTQDFGYWKITVERPLRLKSQLSDERIEPLRFASGDEALRAEIYATHDEALYTEFAKRKPAIEAWLKGEEENEDEDNDSGDDSEAPAARKAVPAKRRKKLLDASTWQRDKGLMEVAQRAKKALGSTVFDDHNEFRTRFDAACKAQGDKLSAPEKKAIYKAVSWRDEAAPPVIAKRTKLKSNDFFEPSFDGAYLETVGKDRFIVEYEPDSELRDTEQVPLKESGGIDAFFEREVLPHAPDAWIATDKTQIGYEISFTRYFYKPAPLRTLAEIRADILALEQQSEGLLHKIVGSAQ</sequence>
<organism evidence="11 12">
    <name type="scientific">Oceanimonas pelagia</name>
    <dbReference type="NCBI Taxonomy" id="3028314"/>
    <lineage>
        <taxon>Bacteria</taxon>
        <taxon>Pseudomonadati</taxon>
        <taxon>Pseudomonadota</taxon>
        <taxon>Gammaproteobacteria</taxon>
        <taxon>Aeromonadales</taxon>
        <taxon>Aeromonadaceae</taxon>
        <taxon>Oceanimonas</taxon>
    </lineage>
</organism>
<dbReference type="KEGG" id="ope:PU634_03775"/>
<feature type="compositionally biased region" description="Acidic residues" evidence="8">
    <location>
        <begin position="572"/>
        <end position="586"/>
    </location>
</feature>
<dbReference type="EC" id="2.1.1.72" evidence="2"/>
<dbReference type="InterPro" id="IPR002052">
    <property type="entry name" value="DNA_methylase_N6_adenine_CS"/>
</dbReference>
<name>A0AA50KP93_9GAMM</name>
<evidence type="ECO:0000256" key="6">
    <source>
        <dbReference type="ARBA" id="ARBA00022747"/>
    </source>
</evidence>
<comment type="similarity">
    <text evidence="1">Belongs to the N(4)/N(6)-methyltransferase family.</text>
</comment>
<gene>
    <name evidence="11" type="ORF">PU634_03775</name>
</gene>
<evidence type="ECO:0000313" key="12">
    <source>
        <dbReference type="Proteomes" id="UP001223802"/>
    </source>
</evidence>
<dbReference type="GO" id="GO:0003677">
    <property type="term" value="F:DNA binding"/>
    <property type="evidence" value="ECO:0007669"/>
    <property type="project" value="InterPro"/>
</dbReference>
<dbReference type="InterPro" id="IPR029063">
    <property type="entry name" value="SAM-dependent_MTases_sf"/>
</dbReference>
<evidence type="ECO:0000256" key="7">
    <source>
        <dbReference type="ARBA" id="ARBA00047942"/>
    </source>
</evidence>
<dbReference type="SUPFAM" id="SSF53335">
    <property type="entry name" value="S-adenosyl-L-methionine-dependent methyltransferases"/>
    <property type="match status" value="1"/>
</dbReference>
<keyword evidence="3 11" id="KW-0489">Methyltransferase</keyword>
<evidence type="ECO:0000259" key="10">
    <source>
        <dbReference type="Pfam" id="PF12161"/>
    </source>
</evidence>
<evidence type="ECO:0000256" key="1">
    <source>
        <dbReference type="ARBA" id="ARBA00006594"/>
    </source>
</evidence>
<accession>A0AA50KP93</accession>
<evidence type="ECO:0000256" key="3">
    <source>
        <dbReference type="ARBA" id="ARBA00022603"/>
    </source>
</evidence>
<dbReference type="PANTHER" id="PTHR42933:SF3">
    <property type="entry name" value="TYPE I RESTRICTION ENZYME MJAVIII METHYLASE SUBUNIT"/>
    <property type="match status" value="1"/>
</dbReference>
<dbReference type="InterPro" id="IPR051537">
    <property type="entry name" value="DNA_Adenine_Mtase"/>
</dbReference>
<dbReference type="GO" id="GO:0009307">
    <property type="term" value="P:DNA restriction-modification system"/>
    <property type="evidence" value="ECO:0007669"/>
    <property type="project" value="UniProtKB-KW"/>
</dbReference>
<dbReference type="Gene3D" id="3.40.50.150">
    <property type="entry name" value="Vaccinia Virus protein VP39"/>
    <property type="match status" value="1"/>
</dbReference>
<dbReference type="GO" id="GO:0009007">
    <property type="term" value="F:site-specific DNA-methyltransferase (adenine-specific) activity"/>
    <property type="evidence" value="ECO:0007669"/>
    <property type="project" value="UniProtKB-EC"/>
</dbReference>
<dbReference type="GO" id="GO:0008170">
    <property type="term" value="F:N-methyltransferase activity"/>
    <property type="evidence" value="ECO:0007669"/>
    <property type="project" value="InterPro"/>
</dbReference>
<keyword evidence="5" id="KW-0949">S-adenosyl-L-methionine</keyword>
<dbReference type="InterPro" id="IPR022749">
    <property type="entry name" value="D12N6_MeTrfase_N"/>
</dbReference>
<dbReference type="InterPro" id="IPR003356">
    <property type="entry name" value="DNA_methylase_A-5"/>
</dbReference>
<dbReference type="PROSITE" id="PS00092">
    <property type="entry name" value="N6_MTASE"/>
    <property type="match status" value="1"/>
</dbReference>
<dbReference type="AlphaFoldDB" id="A0AA50KP93"/>
<dbReference type="GO" id="GO:0032259">
    <property type="term" value="P:methylation"/>
    <property type="evidence" value="ECO:0007669"/>
    <property type="project" value="UniProtKB-KW"/>
</dbReference>
<keyword evidence="12" id="KW-1185">Reference proteome</keyword>
<dbReference type="RefSeq" id="WP_306762729.1">
    <property type="nucleotide sequence ID" value="NZ_CP118224.1"/>
</dbReference>
<protein>
    <recommendedName>
        <fullName evidence="2">site-specific DNA-methyltransferase (adenine-specific)</fullName>
        <ecNumber evidence="2">2.1.1.72</ecNumber>
    </recommendedName>
</protein>
<dbReference type="Pfam" id="PF12161">
    <property type="entry name" value="HsdM_N"/>
    <property type="match status" value="1"/>
</dbReference>
<feature type="domain" description="N6 adenine-specific DNA methyltransferase N-terminal" evidence="10">
    <location>
        <begin position="16"/>
        <end position="151"/>
    </location>
</feature>
<evidence type="ECO:0000256" key="5">
    <source>
        <dbReference type="ARBA" id="ARBA00022691"/>
    </source>
</evidence>
<dbReference type="PANTHER" id="PTHR42933">
    <property type="entry name" value="SLR6095 PROTEIN"/>
    <property type="match status" value="1"/>
</dbReference>
<dbReference type="EMBL" id="CP118224">
    <property type="protein sequence ID" value="WMC11490.1"/>
    <property type="molecule type" value="Genomic_DNA"/>
</dbReference>
<evidence type="ECO:0000313" key="11">
    <source>
        <dbReference type="EMBL" id="WMC11490.1"/>
    </source>
</evidence>
<evidence type="ECO:0000256" key="8">
    <source>
        <dbReference type="SAM" id="MobiDB-lite"/>
    </source>
</evidence>
<reference evidence="11 12" key="1">
    <citation type="submission" date="2023-02" db="EMBL/GenBank/DDBJ databases">
        <title>Complete genome sequence of a novel bacterium Oceanimonas sp. NTOU-MSR1 isolated from marine coast sediment.</title>
        <authorList>
            <person name="Yang H.-T."/>
            <person name="Chen Y.-L."/>
            <person name="Ho Y.-N."/>
        </authorList>
    </citation>
    <scope>NUCLEOTIDE SEQUENCE [LARGE SCALE GENOMIC DNA]</scope>
    <source>
        <strain evidence="11 12">NTOU-MSR1</strain>
    </source>
</reference>